<keyword evidence="3" id="KW-1185">Reference proteome</keyword>
<comment type="caution">
    <text evidence="2">The sequence shown here is derived from an EMBL/GenBank/DDBJ whole genome shotgun (WGS) entry which is preliminary data.</text>
</comment>
<sequence>MDIGNSCAIRNGYEKANGYVNEVRKIFTHFKNTVHKAARSQLKVGDKQDLLFKEVQEVQASLEKVPDHFKLPLRRGHGTTEDVQAMEHNARKGPDKMKGNSLVQPGPNKFGCIHGGLLAFCQLSQTKPRAKLKAVRLLNRSVSSISTQHWGWNAAWVETKTQHTRKPLNGTQPMSKTNCVLKFGSEARSGTANRILGTQKCNVSVGQKPRMKKRVPPGSNTCLAHPTAPPSSQSPAEEEKRGKGGNEGKRRGKGMTEPRPGRGK</sequence>
<dbReference type="EMBL" id="JARKIE010001060">
    <property type="protein sequence ID" value="KAJ7607824.1"/>
    <property type="molecule type" value="Genomic_DNA"/>
</dbReference>
<organism evidence="2 3">
    <name type="scientific">Mycena rosella</name>
    <name type="common">Pink bonnet</name>
    <name type="synonym">Agaricus rosellus</name>
    <dbReference type="NCBI Taxonomy" id="1033263"/>
    <lineage>
        <taxon>Eukaryota</taxon>
        <taxon>Fungi</taxon>
        <taxon>Dikarya</taxon>
        <taxon>Basidiomycota</taxon>
        <taxon>Agaricomycotina</taxon>
        <taxon>Agaricomycetes</taxon>
        <taxon>Agaricomycetidae</taxon>
        <taxon>Agaricales</taxon>
        <taxon>Marasmiineae</taxon>
        <taxon>Mycenaceae</taxon>
        <taxon>Mycena</taxon>
    </lineage>
</organism>
<proteinExistence type="predicted"/>
<dbReference type="Proteomes" id="UP001221757">
    <property type="component" value="Unassembled WGS sequence"/>
</dbReference>
<evidence type="ECO:0000256" key="1">
    <source>
        <dbReference type="SAM" id="MobiDB-lite"/>
    </source>
</evidence>
<accession>A0AAD7B1G6</accession>
<evidence type="ECO:0000313" key="3">
    <source>
        <dbReference type="Proteomes" id="UP001221757"/>
    </source>
</evidence>
<reference evidence="2" key="1">
    <citation type="submission" date="2023-03" db="EMBL/GenBank/DDBJ databases">
        <title>Massive genome expansion in bonnet fungi (Mycena s.s.) driven by repeated elements and novel gene families across ecological guilds.</title>
        <authorList>
            <consortium name="Lawrence Berkeley National Laboratory"/>
            <person name="Harder C.B."/>
            <person name="Miyauchi S."/>
            <person name="Viragh M."/>
            <person name="Kuo A."/>
            <person name="Thoen E."/>
            <person name="Andreopoulos B."/>
            <person name="Lu D."/>
            <person name="Skrede I."/>
            <person name="Drula E."/>
            <person name="Henrissat B."/>
            <person name="Morin E."/>
            <person name="Kohler A."/>
            <person name="Barry K."/>
            <person name="LaButti K."/>
            <person name="Morin E."/>
            <person name="Salamov A."/>
            <person name="Lipzen A."/>
            <person name="Mereny Z."/>
            <person name="Hegedus B."/>
            <person name="Baldrian P."/>
            <person name="Stursova M."/>
            <person name="Weitz H."/>
            <person name="Taylor A."/>
            <person name="Grigoriev I.V."/>
            <person name="Nagy L.G."/>
            <person name="Martin F."/>
            <person name="Kauserud H."/>
        </authorList>
    </citation>
    <scope>NUCLEOTIDE SEQUENCE</scope>
    <source>
        <strain evidence="2">CBHHK067</strain>
    </source>
</reference>
<gene>
    <name evidence="2" type="ORF">B0H17DRAFT_1153890</name>
</gene>
<feature type="region of interest" description="Disordered" evidence="1">
    <location>
        <begin position="203"/>
        <end position="264"/>
    </location>
</feature>
<feature type="compositionally biased region" description="Basic and acidic residues" evidence="1">
    <location>
        <begin position="237"/>
        <end position="264"/>
    </location>
</feature>
<evidence type="ECO:0000313" key="2">
    <source>
        <dbReference type="EMBL" id="KAJ7607824.1"/>
    </source>
</evidence>
<name>A0AAD7B1G6_MYCRO</name>
<dbReference type="AlphaFoldDB" id="A0AAD7B1G6"/>
<protein>
    <submittedName>
        <fullName evidence="2">Uncharacterized protein</fullName>
    </submittedName>
</protein>